<comment type="function">
    <text evidence="5">Forms part of the polypeptide exit tunnel.</text>
</comment>
<keyword evidence="5" id="KW-0694">RNA-binding</keyword>
<dbReference type="InterPro" id="IPR002136">
    <property type="entry name" value="Ribosomal_uL4"/>
</dbReference>
<dbReference type="Gene3D" id="3.40.1370.10">
    <property type="match status" value="1"/>
</dbReference>
<dbReference type="Proteomes" id="UP001161409">
    <property type="component" value="Unassembled WGS sequence"/>
</dbReference>
<keyword evidence="2 5" id="KW-0689">Ribosomal protein</keyword>
<dbReference type="InterPro" id="IPR013005">
    <property type="entry name" value="Ribosomal_uL4-like"/>
</dbReference>
<comment type="caution">
    <text evidence="7">The sequence shown here is derived from an EMBL/GenBank/DDBJ whole genome shotgun (WGS) entry which is preliminary data.</text>
</comment>
<feature type="region of interest" description="Disordered" evidence="6">
    <location>
        <begin position="42"/>
        <end position="93"/>
    </location>
</feature>
<comment type="similarity">
    <text evidence="1 5">Belongs to the universal ribosomal protein uL4 family.</text>
</comment>
<protein>
    <recommendedName>
        <fullName evidence="4 5">Large ribosomal subunit protein uL4</fullName>
    </recommendedName>
</protein>
<keyword evidence="3 5" id="KW-0687">Ribonucleoprotein</keyword>
<keyword evidence="5" id="KW-0699">rRNA-binding</keyword>
<dbReference type="HAMAP" id="MF_01328_B">
    <property type="entry name" value="Ribosomal_uL4_B"/>
    <property type="match status" value="1"/>
</dbReference>
<dbReference type="SUPFAM" id="SSF52166">
    <property type="entry name" value="Ribosomal protein L4"/>
    <property type="match status" value="1"/>
</dbReference>
<sequence length="206" mass="22415">MKVKVINLENKAAGEIELADEVFGLAPRADLLQRMVKYQLAARRSGTHKTKDVSEVSGTGTKPFNQKGTGRARQGQKRAPHQRGGGVAHGPVLRSHAHSLPKKVRKLALKNALSAKQAEGKLIIVDELKADAAKTKVMAEKFKALGWESTLIVDSKEPDANFALSARNLPRVDILPEAGANVYDILRRDTLVLTKSAVESLEARLK</sequence>
<keyword evidence="8" id="KW-1185">Reference proteome</keyword>
<evidence type="ECO:0000256" key="2">
    <source>
        <dbReference type="ARBA" id="ARBA00022980"/>
    </source>
</evidence>
<accession>A0ABQ5U8Y5</accession>
<dbReference type="RefSeq" id="WP_169561830.1">
    <property type="nucleotide sequence ID" value="NZ_BSNF01000008.1"/>
</dbReference>
<evidence type="ECO:0000256" key="5">
    <source>
        <dbReference type="HAMAP-Rule" id="MF_01328"/>
    </source>
</evidence>
<dbReference type="InterPro" id="IPR023574">
    <property type="entry name" value="Ribosomal_uL4_dom_sf"/>
</dbReference>
<gene>
    <name evidence="5 7" type="primary">rplD</name>
    <name evidence="7" type="ORF">GCM10007924_30030</name>
</gene>
<evidence type="ECO:0000313" key="8">
    <source>
        <dbReference type="Proteomes" id="UP001161409"/>
    </source>
</evidence>
<dbReference type="PANTHER" id="PTHR10746:SF6">
    <property type="entry name" value="LARGE RIBOSOMAL SUBUNIT PROTEIN UL4M"/>
    <property type="match status" value="1"/>
</dbReference>
<reference evidence="7" key="1">
    <citation type="journal article" date="2014" name="Int. J. Syst. Evol. Microbiol.">
        <title>Complete genome of a new Firmicutes species belonging to the dominant human colonic microbiota ('Ruminococcus bicirculans') reveals two chromosomes and a selective capacity to utilize plant glucans.</title>
        <authorList>
            <consortium name="NISC Comparative Sequencing Program"/>
            <person name="Wegmann U."/>
            <person name="Louis P."/>
            <person name="Goesmann A."/>
            <person name="Henrissat B."/>
            <person name="Duncan S.H."/>
            <person name="Flint H.J."/>
        </authorList>
    </citation>
    <scope>NUCLEOTIDE SEQUENCE</scope>
    <source>
        <strain evidence="7">NBRC 103408</strain>
    </source>
</reference>
<evidence type="ECO:0000313" key="7">
    <source>
        <dbReference type="EMBL" id="GLQ07782.1"/>
    </source>
</evidence>
<name>A0ABQ5U8Y5_9PROT</name>
<evidence type="ECO:0000256" key="4">
    <source>
        <dbReference type="ARBA" id="ARBA00035244"/>
    </source>
</evidence>
<evidence type="ECO:0000256" key="6">
    <source>
        <dbReference type="SAM" id="MobiDB-lite"/>
    </source>
</evidence>
<comment type="subunit">
    <text evidence="5">Part of the 50S ribosomal subunit.</text>
</comment>
<dbReference type="EMBL" id="BSNF01000008">
    <property type="protein sequence ID" value="GLQ07782.1"/>
    <property type="molecule type" value="Genomic_DNA"/>
</dbReference>
<reference evidence="7" key="2">
    <citation type="submission" date="2023-01" db="EMBL/GenBank/DDBJ databases">
        <title>Draft genome sequence of Sneathiella chinensis strain NBRC 103408.</title>
        <authorList>
            <person name="Sun Q."/>
            <person name="Mori K."/>
        </authorList>
    </citation>
    <scope>NUCLEOTIDE SEQUENCE</scope>
    <source>
        <strain evidence="7">NBRC 103408</strain>
    </source>
</reference>
<dbReference type="Pfam" id="PF00573">
    <property type="entry name" value="Ribosomal_L4"/>
    <property type="match status" value="1"/>
</dbReference>
<organism evidence="7 8">
    <name type="scientific">Sneathiella chinensis</name>
    <dbReference type="NCBI Taxonomy" id="349750"/>
    <lineage>
        <taxon>Bacteria</taxon>
        <taxon>Pseudomonadati</taxon>
        <taxon>Pseudomonadota</taxon>
        <taxon>Alphaproteobacteria</taxon>
        <taxon>Sneathiellales</taxon>
        <taxon>Sneathiellaceae</taxon>
        <taxon>Sneathiella</taxon>
    </lineage>
</organism>
<comment type="function">
    <text evidence="5">One of the primary rRNA binding proteins, this protein initially binds near the 5'-end of the 23S rRNA. It is important during the early stages of 50S assembly. It makes multiple contacts with different domains of the 23S rRNA in the assembled 50S subunit and ribosome.</text>
</comment>
<feature type="compositionally biased region" description="Polar residues" evidence="6">
    <location>
        <begin position="56"/>
        <end position="68"/>
    </location>
</feature>
<proteinExistence type="inferred from homology"/>
<dbReference type="PANTHER" id="PTHR10746">
    <property type="entry name" value="50S RIBOSOMAL PROTEIN L4"/>
    <property type="match status" value="1"/>
</dbReference>
<evidence type="ECO:0000256" key="3">
    <source>
        <dbReference type="ARBA" id="ARBA00023274"/>
    </source>
</evidence>
<dbReference type="GO" id="GO:0005840">
    <property type="term" value="C:ribosome"/>
    <property type="evidence" value="ECO:0007669"/>
    <property type="project" value="UniProtKB-KW"/>
</dbReference>
<dbReference type="NCBIfam" id="TIGR03953">
    <property type="entry name" value="rplD_bact"/>
    <property type="match status" value="1"/>
</dbReference>
<evidence type="ECO:0000256" key="1">
    <source>
        <dbReference type="ARBA" id="ARBA00010528"/>
    </source>
</evidence>